<dbReference type="InterPro" id="IPR002110">
    <property type="entry name" value="Ankyrin_rpt"/>
</dbReference>
<dbReference type="PROSITE" id="PS50088">
    <property type="entry name" value="ANK_REPEAT"/>
    <property type="match status" value="3"/>
</dbReference>
<dbReference type="PROSITE" id="PS50297">
    <property type="entry name" value="ANK_REP_REGION"/>
    <property type="match status" value="3"/>
</dbReference>
<name>A0A6V8HRG6_TALPI</name>
<evidence type="ECO:0000256" key="4">
    <source>
        <dbReference type="SAM" id="MobiDB-lite"/>
    </source>
</evidence>
<feature type="repeat" description="ANK" evidence="3">
    <location>
        <begin position="77"/>
        <end position="109"/>
    </location>
</feature>
<keyword evidence="6" id="KW-1185">Reference proteome</keyword>
<dbReference type="SUPFAM" id="SSF48403">
    <property type="entry name" value="Ankyrin repeat"/>
    <property type="match status" value="1"/>
</dbReference>
<reference evidence="6" key="1">
    <citation type="journal article" date="2015" name="Genome Announc.">
        <title>Draft genome sequence of Talaromyces cellulolyticus strain Y-94, a source of lignocellulosic biomass-degrading enzymes.</title>
        <authorList>
            <person name="Fujii T."/>
            <person name="Koike H."/>
            <person name="Sawayama S."/>
            <person name="Yano S."/>
            <person name="Inoue H."/>
        </authorList>
    </citation>
    <scope>NUCLEOTIDE SEQUENCE [LARGE SCALE GENOMIC DNA]</scope>
    <source>
        <strain evidence="6">Y-94</strain>
    </source>
</reference>
<evidence type="ECO:0000256" key="1">
    <source>
        <dbReference type="ARBA" id="ARBA00022737"/>
    </source>
</evidence>
<evidence type="ECO:0000313" key="5">
    <source>
        <dbReference type="EMBL" id="GAM44052.1"/>
    </source>
</evidence>
<feature type="repeat" description="ANK" evidence="3">
    <location>
        <begin position="144"/>
        <end position="176"/>
    </location>
</feature>
<evidence type="ECO:0000256" key="3">
    <source>
        <dbReference type="PROSITE-ProRule" id="PRU00023"/>
    </source>
</evidence>
<keyword evidence="2 3" id="KW-0040">ANK repeat</keyword>
<dbReference type="EMBL" id="DF933856">
    <property type="protein sequence ID" value="GAM44052.1"/>
    <property type="molecule type" value="Genomic_DNA"/>
</dbReference>
<sequence>MSKESTVDAEMSLEEAAKLPDPAIFESKLKELMEQEQVGKKVTKELLLWQSAYNGDVAVAKKLLQKGADIDTRQDSSGWTPLYIAVQKHRTAMVKLLLEHGAKSDVKCNLGLRTPLHQAAEAGDEEIVKLLLTHKANPNLYNDNKRRPLVFAAAEGHLAVVKMLLDHGALPQTKEDPQTPLYWAKRHEYEDIVQLLEPLCKEEPEPESVEDTGVQKTSDSGRCLVQ</sequence>
<evidence type="ECO:0000256" key="2">
    <source>
        <dbReference type="ARBA" id="ARBA00023043"/>
    </source>
</evidence>
<comment type="caution">
    <text evidence="5">The sequence shown here is derived from an EMBL/GenBank/DDBJ whole genome shotgun (WGS) entry which is preliminary data.</text>
</comment>
<dbReference type="AlphaFoldDB" id="A0A6V8HRG6"/>
<dbReference type="Pfam" id="PF13637">
    <property type="entry name" value="Ank_4"/>
    <property type="match status" value="1"/>
</dbReference>
<proteinExistence type="predicted"/>
<dbReference type="PANTHER" id="PTHR24198">
    <property type="entry name" value="ANKYRIN REPEAT AND PROTEIN KINASE DOMAIN-CONTAINING PROTEIN"/>
    <property type="match status" value="1"/>
</dbReference>
<protein>
    <submittedName>
        <fullName evidence="5">Ankyrin repeat-containing protein</fullName>
    </submittedName>
</protein>
<feature type="region of interest" description="Disordered" evidence="4">
    <location>
        <begin position="201"/>
        <end position="226"/>
    </location>
</feature>
<dbReference type="Gene3D" id="1.25.40.20">
    <property type="entry name" value="Ankyrin repeat-containing domain"/>
    <property type="match status" value="2"/>
</dbReference>
<dbReference type="PANTHER" id="PTHR24198:SF165">
    <property type="entry name" value="ANKYRIN REPEAT-CONTAINING PROTEIN-RELATED"/>
    <property type="match status" value="1"/>
</dbReference>
<gene>
    <name evidence="5" type="ORF">TCE0_060f19365</name>
</gene>
<organism evidence="5 6">
    <name type="scientific">Talaromyces pinophilus</name>
    <name type="common">Penicillium pinophilum</name>
    <dbReference type="NCBI Taxonomy" id="128442"/>
    <lineage>
        <taxon>Eukaryota</taxon>
        <taxon>Fungi</taxon>
        <taxon>Dikarya</taxon>
        <taxon>Ascomycota</taxon>
        <taxon>Pezizomycotina</taxon>
        <taxon>Eurotiomycetes</taxon>
        <taxon>Eurotiomycetidae</taxon>
        <taxon>Eurotiales</taxon>
        <taxon>Trichocomaceae</taxon>
        <taxon>Talaromyces</taxon>
        <taxon>Talaromyces sect. Talaromyces</taxon>
    </lineage>
</organism>
<keyword evidence="1" id="KW-0677">Repeat</keyword>
<accession>A0A6V8HRG6</accession>
<dbReference type="SMART" id="SM00248">
    <property type="entry name" value="ANK"/>
    <property type="match status" value="4"/>
</dbReference>
<feature type="repeat" description="ANK" evidence="3">
    <location>
        <begin position="111"/>
        <end position="143"/>
    </location>
</feature>
<dbReference type="InterPro" id="IPR036770">
    <property type="entry name" value="Ankyrin_rpt-contain_sf"/>
</dbReference>
<dbReference type="Pfam" id="PF12796">
    <property type="entry name" value="Ank_2"/>
    <property type="match status" value="1"/>
</dbReference>
<evidence type="ECO:0000313" key="6">
    <source>
        <dbReference type="Proteomes" id="UP000053095"/>
    </source>
</evidence>
<dbReference type="Proteomes" id="UP000053095">
    <property type="component" value="Unassembled WGS sequence"/>
</dbReference>